<accession>A0A1L4FRA4</accession>
<feature type="binding site" evidence="4">
    <location>
        <position position="221"/>
    </location>
    <ligand>
        <name>a divalent metal cation</name>
        <dbReference type="ChEBI" id="CHEBI:60240"/>
        <label>1</label>
    </ligand>
</feature>
<evidence type="ECO:0000256" key="1">
    <source>
        <dbReference type="ARBA" id="ARBA00006964"/>
    </source>
</evidence>
<dbReference type="GO" id="GO:0046872">
    <property type="term" value="F:metal ion binding"/>
    <property type="evidence" value="ECO:0007669"/>
    <property type="project" value="UniProtKB-KW"/>
</dbReference>
<dbReference type="PANTHER" id="PTHR13799:SF14">
    <property type="entry name" value="GTP CYCLOHYDROLASE 1 TYPE 2 HOMOLOG"/>
    <property type="match status" value="1"/>
</dbReference>
<evidence type="ECO:0000313" key="5">
    <source>
        <dbReference type="EMBL" id="APJ38137.1"/>
    </source>
</evidence>
<dbReference type="KEGG" id="mpul:BLA55_00305"/>
<evidence type="ECO:0000256" key="3">
    <source>
        <dbReference type="ARBA" id="ARBA00022723"/>
    </source>
</evidence>
<dbReference type="SUPFAM" id="SSF102705">
    <property type="entry name" value="NIF3 (NGG1p interacting factor 3)-like"/>
    <property type="match status" value="1"/>
</dbReference>
<keyword evidence="3 4" id="KW-0479">Metal-binding</keyword>
<comment type="similarity">
    <text evidence="1">Belongs to the GTP cyclohydrolase I type 2/NIF3 family.</text>
</comment>
<dbReference type="InterPro" id="IPR036069">
    <property type="entry name" value="DUF34/NIF3_sf"/>
</dbReference>
<dbReference type="FunFam" id="3.40.1390.30:FF:000001">
    <property type="entry name" value="GTP cyclohydrolase 1 type 2"/>
    <property type="match status" value="1"/>
</dbReference>
<proteinExistence type="inferred from homology"/>
<dbReference type="OrthoDB" id="9792792at2"/>
<protein>
    <recommendedName>
        <fullName evidence="2">GTP cyclohydrolase 1 type 2 homolog</fullName>
    </recommendedName>
</protein>
<organism evidence="5 6">
    <name type="scientific">Mycoplasmopsis pullorum</name>
    <dbReference type="NCBI Taxonomy" id="48003"/>
    <lineage>
        <taxon>Bacteria</taxon>
        <taxon>Bacillati</taxon>
        <taxon>Mycoplasmatota</taxon>
        <taxon>Mycoplasmoidales</taxon>
        <taxon>Metamycoplasmataceae</taxon>
        <taxon>Mycoplasmopsis</taxon>
    </lineage>
</organism>
<dbReference type="Gene3D" id="3.40.1390.30">
    <property type="entry name" value="NIF3 (NGG1p interacting factor 3)-like"/>
    <property type="match status" value="1"/>
</dbReference>
<dbReference type="GO" id="GO:0005737">
    <property type="term" value="C:cytoplasm"/>
    <property type="evidence" value="ECO:0007669"/>
    <property type="project" value="TreeGrafter"/>
</dbReference>
<sequence length="257" mass="30056">MQIKKITDYLLNKYPLSNAEIWDPTGWAIKFRLSEKLTGVMIAIDLTKEVLKKAIELNCNLIITHHPFLFEKTRELELLKAPYKKEMIQIIKEKRINVIGFHTNYDNDAYGTSYQIARYLGMQNNVTYKDFGYPVSVSYNIKFNDLIQKLKTDLLLSDFRTNVSDLEMNLSRIGILSGSGYITEVNNFSRLNYDLIITSDIKWSDWINYDQIGAKVLEVPHLDEQVFVWDVYEQLRSKFPEINLNFMNLAVPYKNIS</sequence>
<gene>
    <name evidence="5" type="ORF">BLA55_00305</name>
</gene>
<feature type="binding site" evidence="4">
    <location>
        <position position="66"/>
    </location>
    <ligand>
        <name>a divalent metal cation</name>
        <dbReference type="ChEBI" id="CHEBI:60240"/>
        <label>1</label>
    </ligand>
</feature>
<dbReference type="STRING" id="48003.BLA55_00305"/>
<dbReference type="RefSeq" id="WP_073372142.1">
    <property type="nucleotide sequence ID" value="NZ_CP017813.1"/>
</dbReference>
<dbReference type="EMBL" id="CP017813">
    <property type="protein sequence ID" value="APJ38137.1"/>
    <property type="molecule type" value="Genomic_DNA"/>
</dbReference>
<feature type="binding site" evidence="4">
    <location>
        <position position="224"/>
    </location>
    <ligand>
        <name>a divalent metal cation</name>
        <dbReference type="ChEBI" id="CHEBI:60240"/>
        <label>1</label>
    </ligand>
</feature>
<name>A0A1L4FRA4_9BACT</name>
<dbReference type="InterPro" id="IPR002678">
    <property type="entry name" value="DUF34/NIF3"/>
</dbReference>
<keyword evidence="6" id="KW-1185">Reference proteome</keyword>
<feature type="binding site" evidence="4">
    <location>
        <position position="65"/>
    </location>
    <ligand>
        <name>a divalent metal cation</name>
        <dbReference type="ChEBI" id="CHEBI:60240"/>
        <label>1</label>
    </ligand>
</feature>
<evidence type="ECO:0000313" key="6">
    <source>
        <dbReference type="Proteomes" id="UP000184322"/>
    </source>
</evidence>
<dbReference type="PANTHER" id="PTHR13799">
    <property type="entry name" value="NGG1 INTERACTING FACTOR 3"/>
    <property type="match status" value="1"/>
</dbReference>
<dbReference type="Pfam" id="PF01784">
    <property type="entry name" value="DUF34_NIF3"/>
    <property type="match status" value="1"/>
</dbReference>
<reference evidence="6" key="1">
    <citation type="submission" date="2016-10" db="EMBL/GenBank/DDBJ databases">
        <authorList>
            <person name="Beylefeld A."/>
            <person name="Abolnik C."/>
        </authorList>
    </citation>
    <scope>NUCLEOTIDE SEQUENCE [LARGE SCALE GENOMIC DNA]</scope>
    <source>
        <strain evidence="6">B359_6</strain>
    </source>
</reference>
<dbReference type="AlphaFoldDB" id="A0A1L4FRA4"/>
<evidence type="ECO:0000256" key="2">
    <source>
        <dbReference type="ARBA" id="ARBA00022112"/>
    </source>
</evidence>
<feature type="binding site" evidence="4">
    <location>
        <position position="106"/>
    </location>
    <ligand>
        <name>a divalent metal cation</name>
        <dbReference type="ChEBI" id="CHEBI:60240"/>
        <label>1</label>
    </ligand>
</feature>
<dbReference type="Proteomes" id="UP000184322">
    <property type="component" value="Chromosome"/>
</dbReference>
<evidence type="ECO:0000256" key="4">
    <source>
        <dbReference type="PIRSR" id="PIRSR602678-1"/>
    </source>
</evidence>